<feature type="region of interest" description="Disordered" evidence="1">
    <location>
        <begin position="24"/>
        <end position="55"/>
    </location>
</feature>
<dbReference type="PANTHER" id="PTHR12460">
    <property type="entry name" value="CYCLIN-DEPENDENT KINASE INHIBITOR-RELATED PROTEIN"/>
    <property type="match status" value="1"/>
</dbReference>
<name>A0ABQ9EGI9_TEGGR</name>
<organism evidence="3 4">
    <name type="scientific">Tegillarca granosa</name>
    <name type="common">Malaysian cockle</name>
    <name type="synonym">Anadara granosa</name>
    <dbReference type="NCBI Taxonomy" id="220873"/>
    <lineage>
        <taxon>Eukaryota</taxon>
        <taxon>Metazoa</taxon>
        <taxon>Spiralia</taxon>
        <taxon>Lophotrochozoa</taxon>
        <taxon>Mollusca</taxon>
        <taxon>Bivalvia</taxon>
        <taxon>Autobranchia</taxon>
        <taxon>Pteriomorphia</taxon>
        <taxon>Arcoida</taxon>
        <taxon>Arcoidea</taxon>
        <taxon>Arcidae</taxon>
        <taxon>Tegillarca</taxon>
    </lineage>
</organism>
<gene>
    <name evidence="3" type="ORF">KUTeg_019428</name>
</gene>
<dbReference type="Proteomes" id="UP001217089">
    <property type="component" value="Unassembled WGS sequence"/>
</dbReference>
<accession>A0ABQ9EGI9</accession>
<evidence type="ECO:0000313" key="4">
    <source>
        <dbReference type="Proteomes" id="UP001217089"/>
    </source>
</evidence>
<dbReference type="EMBL" id="JARBDR010000917">
    <property type="protein sequence ID" value="KAJ8303032.1"/>
    <property type="molecule type" value="Genomic_DNA"/>
</dbReference>
<proteinExistence type="predicted"/>
<dbReference type="Pfam" id="PF16566">
    <property type="entry name" value="CREPT"/>
    <property type="match status" value="1"/>
</dbReference>
<comment type="caution">
    <text evidence="3">The sequence shown here is derived from an EMBL/GenBank/DDBJ whole genome shotgun (WGS) entry which is preliminary data.</text>
</comment>
<reference evidence="3 4" key="1">
    <citation type="submission" date="2022-12" db="EMBL/GenBank/DDBJ databases">
        <title>Chromosome-level genome of Tegillarca granosa.</title>
        <authorList>
            <person name="Kim J."/>
        </authorList>
    </citation>
    <scope>NUCLEOTIDE SEQUENCE [LARGE SCALE GENOMIC DNA]</scope>
    <source>
        <strain evidence="3">Teg-2019</strain>
        <tissue evidence="3">Adductor muscle</tissue>
    </source>
</reference>
<protein>
    <recommendedName>
        <fullName evidence="2">RPRD1A/B C-terminal domain-containing protein</fullName>
    </recommendedName>
</protein>
<keyword evidence="4" id="KW-1185">Reference proteome</keyword>
<dbReference type="Gene3D" id="6.10.250.2560">
    <property type="match status" value="1"/>
</dbReference>
<evidence type="ECO:0000256" key="1">
    <source>
        <dbReference type="SAM" id="MobiDB-lite"/>
    </source>
</evidence>
<dbReference type="PANTHER" id="PTHR12460:SF0">
    <property type="entry name" value="CID DOMAIN-CONTAINING PROTEIN-RELATED"/>
    <property type="match status" value="1"/>
</dbReference>
<dbReference type="InterPro" id="IPR032337">
    <property type="entry name" value="RPRD1A/B_C"/>
</dbReference>
<feature type="domain" description="RPRD1A/B C-terminal" evidence="2">
    <location>
        <begin position="80"/>
        <end position="226"/>
    </location>
</feature>
<evidence type="ECO:0000259" key="2">
    <source>
        <dbReference type="Pfam" id="PF16566"/>
    </source>
</evidence>
<sequence>MMYPVIIILKSSCLPTATYQPQPYISKKKRDKQRQNTAQQSAPDPVPPPVKKKKKEEVSLLDEIQALVKQNSSEPPPDAEELVKRLCDLEHSASSDAAVREKIAALPPEVSDIQHLSKISDKESAIQLSRQVDDACLLLSEYNKRLGAELEERKLVGKMLREFISAQKDQLKHTETKLQEYKSRLTKVTSVRQELQSHLQKLPDLTLLPDITGGLAPLPTAGDLFSVDQRF</sequence>
<evidence type="ECO:0000313" key="3">
    <source>
        <dbReference type="EMBL" id="KAJ8303032.1"/>
    </source>
</evidence>